<gene>
    <name evidence="2" type="ORF">E3D37_16090</name>
</gene>
<sequence length="263" mass="29784">MATTGIPLSVNGRSSEADRQEQVAYLDSHAPTGSGHQALFLSVHRSRFRMDDEGAEPADETFREVRPKILERQKHQCYFCGHKQHGWMQVHHMNCVHDDNSPENLKVVDFMCHAVNHLWLAGKPRGKRGRGGQIIYLPGVSQTLLNRFVMGLFVVATSGSADQVKQAGTWYSQLQRLSTPVVDIYGTDDAQKFGQMLQELPESLYDQRENLMPGLRFLMSSESYMYQPAAVEAMAQQWRQLFPRDAWEGIRAQVFDSAGEVRA</sequence>
<dbReference type="RefSeq" id="WP_134256241.1">
    <property type="nucleotide sequence ID" value="NZ_SNSG01000013.1"/>
</dbReference>
<evidence type="ECO:0000256" key="1">
    <source>
        <dbReference type="SAM" id="MobiDB-lite"/>
    </source>
</evidence>
<reference evidence="2 3" key="1">
    <citation type="submission" date="2019-03" db="EMBL/GenBank/DDBJ databases">
        <title>Burkholderia cepacia outbreak.</title>
        <authorList>
            <person name="Farzana R."/>
            <person name="Walsh T.R."/>
        </authorList>
    </citation>
    <scope>NUCLEOTIDE SEQUENCE [LARGE SCALE GENOMIC DNA]</scope>
    <source>
        <strain evidence="3">d13</strain>
    </source>
</reference>
<evidence type="ECO:0000313" key="2">
    <source>
        <dbReference type="EMBL" id="TEU47524.1"/>
    </source>
</evidence>
<proteinExistence type="predicted"/>
<dbReference type="EMBL" id="SNSQ01000016">
    <property type="protein sequence ID" value="TEU47524.1"/>
    <property type="molecule type" value="Genomic_DNA"/>
</dbReference>
<dbReference type="AlphaFoldDB" id="A0AAX2RQL4"/>
<evidence type="ECO:0000313" key="3">
    <source>
        <dbReference type="Proteomes" id="UP000298234"/>
    </source>
</evidence>
<protein>
    <recommendedName>
        <fullName evidence="4">HNH endonuclease</fullName>
    </recommendedName>
</protein>
<feature type="region of interest" description="Disordered" evidence="1">
    <location>
        <begin position="1"/>
        <end position="20"/>
    </location>
</feature>
<accession>A0AAX2RQL4</accession>
<organism evidence="2 3">
    <name type="scientific">Burkholderia cepacia</name>
    <name type="common">Pseudomonas cepacia</name>
    <dbReference type="NCBI Taxonomy" id="292"/>
    <lineage>
        <taxon>Bacteria</taxon>
        <taxon>Pseudomonadati</taxon>
        <taxon>Pseudomonadota</taxon>
        <taxon>Betaproteobacteria</taxon>
        <taxon>Burkholderiales</taxon>
        <taxon>Burkholderiaceae</taxon>
        <taxon>Burkholderia</taxon>
        <taxon>Burkholderia cepacia complex</taxon>
    </lineage>
</organism>
<name>A0AAX2RQL4_BURCE</name>
<comment type="caution">
    <text evidence="2">The sequence shown here is derived from an EMBL/GenBank/DDBJ whole genome shotgun (WGS) entry which is preliminary data.</text>
</comment>
<evidence type="ECO:0008006" key="4">
    <source>
        <dbReference type="Google" id="ProtNLM"/>
    </source>
</evidence>
<dbReference type="Proteomes" id="UP000298234">
    <property type="component" value="Unassembled WGS sequence"/>
</dbReference>